<comment type="caution">
    <text evidence="1">The sequence shown here is derived from an EMBL/GenBank/DDBJ whole genome shotgun (WGS) entry which is preliminary data.</text>
</comment>
<accession>A0ABT2MP29</accession>
<proteinExistence type="predicted"/>
<gene>
    <name evidence="1" type="ORF">NG799_02930</name>
</gene>
<dbReference type="RefSeq" id="WP_368004988.1">
    <property type="nucleotide sequence ID" value="NZ_JAMXFF010000002.1"/>
</dbReference>
<sequence>MIRIQGIVKAAQIARSQLQAGVPPSRLVSFQQFIQETLAQIDQICANANISPAQLPTPSRKAYEFLAQIDLSNLPVASQNSPSVSVQPIRLKHIRNQQQQFLGAIASIIANPQNSQSQKQQLLQSIKWAVARIEGICTQQNATPAQLSKTSRQTYAWIKFLTDESNLERHLSATGRTQKLAEEMLWSQMQHPCKTIIIEFTNISHLYKGQIGPLEAKAKINEAFVNASDEILAVLVRLAFLGRNQADSQVIKEYALSEDYSEVVLELDLIADTEAENPQGKCYNLDRLFHTVNREYFGGKMVKPRLSWNRSFTTRKFGHYERGRDRVVLSISLDSDRVPQYVVEFVLYHELLHKQHEGKWVNGRLNVHTPEFRQDEQKFRKYKEADQWLTRLASE</sequence>
<reference evidence="1 2" key="1">
    <citation type="journal article" date="2022" name="Front. Microbiol.">
        <title>High genomic differentiation and limited gene flow indicate recent cryptic speciation within the genus Laspinema (cyanobacteria).</title>
        <authorList>
            <person name="Stanojkovic A."/>
            <person name="Skoupy S."/>
            <person name="Skaloud P."/>
            <person name="Dvorak P."/>
        </authorList>
    </citation>
    <scope>NUCLEOTIDE SEQUENCE [LARGE SCALE GENOMIC DNA]</scope>
    <source>
        <strain evidence="1 2">D2a</strain>
    </source>
</reference>
<protein>
    <submittedName>
        <fullName evidence="1">M48 family peptidase</fullName>
    </submittedName>
</protein>
<dbReference type="Proteomes" id="UP001525890">
    <property type="component" value="Unassembled WGS sequence"/>
</dbReference>
<name>A0ABT2MP29_9CYAN</name>
<evidence type="ECO:0000313" key="2">
    <source>
        <dbReference type="Proteomes" id="UP001525890"/>
    </source>
</evidence>
<organism evidence="1 2">
    <name type="scientific">Laspinema palackyanum D2a</name>
    <dbReference type="NCBI Taxonomy" id="2953684"/>
    <lineage>
        <taxon>Bacteria</taxon>
        <taxon>Bacillati</taxon>
        <taxon>Cyanobacteriota</taxon>
        <taxon>Cyanophyceae</taxon>
        <taxon>Oscillatoriophycideae</taxon>
        <taxon>Oscillatoriales</taxon>
        <taxon>Laspinemataceae</taxon>
        <taxon>Laspinema</taxon>
        <taxon>Laspinema palackyanum</taxon>
    </lineage>
</organism>
<keyword evidence="2" id="KW-1185">Reference proteome</keyword>
<evidence type="ECO:0000313" key="1">
    <source>
        <dbReference type="EMBL" id="MCT7965286.1"/>
    </source>
</evidence>
<dbReference type="EMBL" id="JAMXFF010000002">
    <property type="protein sequence ID" value="MCT7965286.1"/>
    <property type="molecule type" value="Genomic_DNA"/>
</dbReference>